<protein>
    <submittedName>
        <fullName evidence="1">Uncharacterized protein</fullName>
    </submittedName>
</protein>
<dbReference type="AlphaFoldDB" id="A0AAW9RRA5"/>
<accession>A0AAW9RRA5</accession>
<dbReference type="RefSeq" id="WP_340329141.1">
    <property type="nucleotide sequence ID" value="NZ_JAZHOF010000003.1"/>
</dbReference>
<evidence type="ECO:0000313" key="2">
    <source>
        <dbReference type="Proteomes" id="UP001378188"/>
    </source>
</evidence>
<sequence>MNQSKHVPFMSRFARVALLGAVAATGLLCGPPSAEAKVPATLIQQRAIAMQGLSIGLGLLTLTSQVNAVIGSVFLQAGECVPLVERGSMKVISAEAVDGTVVSHVQIYFDKSCSALHLDEHLEATPIGETFTFDADVEVHSRAGNPVGTYTLKKNTLTTVKKTSVIYGAARFKAHGNGPVVYLGLNCELPDTSFFAGLEAPKAQPVSIDGTAARNRFDCVGVSAQRFDDIGKSLAARTEIILKRKKSGRIGFLQTEPGETMIGAPGSLSVKVTKKGKVKVAGKAKPWSTNDLSGQINDLVVYPSQPSGWTIVDGPRRSEFALDYRKKGKKVFHGAVYSKNGTPLAPFTLDASGSGKIRYSDGVKATVSSWTLTR</sequence>
<name>A0AAW9RRA5_9HYPH</name>
<keyword evidence="2" id="KW-1185">Reference proteome</keyword>
<comment type="caution">
    <text evidence="1">The sequence shown here is derived from an EMBL/GenBank/DDBJ whole genome shotgun (WGS) entry which is preliminary data.</text>
</comment>
<organism evidence="1 2">
    <name type="scientific">Microbaculum marinum</name>
    <dbReference type="NCBI Taxonomy" id="1764581"/>
    <lineage>
        <taxon>Bacteria</taxon>
        <taxon>Pseudomonadati</taxon>
        <taxon>Pseudomonadota</taxon>
        <taxon>Alphaproteobacteria</taxon>
        <taxon>Hyphomicrobiales</taxon>
        <taxon>Tepidamorphaceae</taxon>
        <taxon>Microbaculum</taxon>
    </lineage>
</organism>
<dbReference type="Proteomes" id="UP001378188">
    <property type="component" value="Unassembled WGS sequence"/>
</dbReference>
<gene>
    <name evidence="1" type="ORF">V3328_08150</name>
</gene>
<reference evidence="1 2" key="1">
    <citation type="submission" date="2024-02" db="EMBL/GenBank/DDBJ databases">
        <title>Genome analysis and characterization of Microbaculum marinisediminis sp. nov., isolated from marine sediment.</title>
        <authorList>
            <person name="Du Z.-J."/>
            <person name="Ye Y.-Q."/>
            <person name="Zhang Z.-R."/>
            <person name="Yuan S.-M."/>
            <person name="Zhang X.-Y."/>
        </authorList>
    </citation>
    <scope>NUCLEOTIDE SEQUENCE [LARGE SCALE GENOMIC DNA]</scope>
    <source>
        <strain evidence="1 2">SDUM1044001</strain>
    </source>
</reference>
<proteinExistence type="predicted"/>
<evidence type="ECO:0000313" key="1">
    <source>
        <dbReference type="EMBL" id="MEJ8571440.1"/>
    </source>
</evidence>
<dbReference type="EMBL" id="JAZHOF010000003">
    <property type="protein sequence ID" value="MEJ8571440.1"/>
    <property type="molecule type" value="Genomic_DNA"/>
</dbReference>